<name>A0AAV4VQT2_CAEEX</name>
<comment type="caution">
    <text evidence="1">The sequence shown here is derived from an EMBL/GenBank/DDBJ whole genome shotgun (WGS) entry which is preliminary data.</text>
</comment>
<sequence>MKKTAHSTVEVLLCAPTICKGARPKDLIEKPCFDSAGDGRFTKGQNICKSTYKTSWPNANPCHVQLRRVRKAPTAFT</sequence>
<dbReference type="EMBL" id="BPLR01014980">
    <property type="protein sequence ID" value="GIY72692.1"/>
    <property type="molecule type" value="Genomic_DNA"/>
</dbReference>
<protein>
    <submittedName>
        <fullName evidence="1">Uncharacterized protein</fullName>
    </submittedName>
</protein>
<evidence type="ECO:0000313" key="2">
    <source>
        <dbReference type="Proteomes" id="UP001054945"/>
    </source>
</evidence>
<evidence type="ECO:0000313" key="1">
    <source>
        <dbReference type="EMBL" id="GIY72692.1"/>
    </source>
</evidence>
<accession>A0AAV4VQT2</accession>
<gene>
    <name evidence="1" type="ORF">CEXT_55431</name>
</gene>
<organism evidence="1 2">
    <name type="scientific">Caerostris extrusa</name>
    <name type="common">Bark spider</name>
    <name type="synonym">Caerostris bankana</name>
    <dbReference type="NCBI Taxonomy" id="172846"/>
    <lineage>
        <taxon>Eukaryota</taxon>
        <taxon>Metazoa</taxon>
        <taxon>Ecdysozoa</taxon>
        <taxon>Arthropoda</taxon>
        <taxon>Chelicerata</taxon>
        <taxon>Arachnida</taxon>
        <taxon>Araneae</taxon>
        <taxon>Araneomorphae</taxon>
        <taxon>Entelegynae</taxon>
        <taxon>Araneoidea</taxon>
        <taxon>Araneidae</taxon>
        <taxon>Caerostris</taxon>
    </lineage>
</organism>
<proteinExistence type="predicted"/>
<reference evidence="1 2" key="1">
    <citation type="submission" date="2021-06" db="EMBL/GenBank/DDBJ databases">
        <title>Caerostris extrusa draft genome.</title>
        <authorList>
            <person name="Kono N."/>
            <person name="Arakawa K."/>
        </authorList>
    </citation>
    <scope>NUCLEOTIDE SEQUENCE [LARGE SCALE GENOMIC DNA]</scope>
</reference>
<keyword evidence="2" id="KW-1185">Reference proteome</keyword>
<dbReference type="Proteomes" id="UP001054945">
    <property type="component" value="Unassembled WGS sequence"/>
</dbReference>
<dbReference type="AlphaFoldDB" id="A0AAV4VQT2"/>